<proteinExistence type="inferred from homology"/>
<dbReference type="Proteomes" id="UP001597034">
    <property type="component" value="Unassembled WGS sequence"/>
</dbReference>
<dbReference type="InterPro" id="IPR015419">
    <property type="entry name" value="CTAG/Pcc1"/>
</dbReference>
<comment type="caution">
    <text evidence="2">The sequence shown here is derived from an EMBL/GenBank/DDBJ whole genome shotgun (WGS) entry which is preliminary data.</text>
</comment>
<keyword evidence="3" id="KW-1185">Reference proteome</keyword>
<name>A0ABD6DFX8_9EURY</name>
<dbReference type="NCBIfam" id="NF011470">
    <property type="entry name" value="PRK14887.1"/>
    <property type="match status" value="1"/>
</dbReference>
<dbReference type="RefSeq" id="WP_256400178.1">
    <property type="nucleotide sequence ID" value="NZ_JANHJR010000002.1"/>
</dbReference>
<evidence type="ECO:0000313" key="2">
    <source>
        <dbReference type="EMBL" id="MFD1644936.1"/>
    </source>
</evidence>
<comment type="similarity">
    <text evidence="1">Belongs to the CTAG/PCC1 family.</text>
</comment>
<dbReference type="AlphaFoldDB" id="A0ABD6DFX8"/>
<organism evidence="2 3">
    <name type="scientific">Haloarchaeobius litoreus</name>
    <dbReference type="NCBI Taxonomy" id="755306"/>
    <lineage>
        <taxon>Archaea</taxon>
        <taxon>Methanobacteriati</taxon>
        <taxon>Methanobacteriota</taxon>
        <taxon>Stenosarchaea group</taxon>
        <taxon>Halobacteria</taxon>
        <taxon>Halobacteriales</taxon>
        <taxon>Halorubellaceae</taxon>
        <taxon>Haloarchaeobius</taxon>
    </lineage>
</organism>
<dbReference type="Gene3D" id="3.30.310.50">
    <property type="entry name" value="Alpha-D-phosphohexomutase, C-terminal domain"/>
    <property type="match status" value="1"/>
</dbReference>
<dbReference type="Pfam" id="PF09341">
    <property type="entry name" value="Pcc1"/>
    <property type="match status" value="1"/>
</dbReference>
<evidence type="ECO:0000313" key="3">
    <source>
        <dbReference type="Proteomes" id="UP001597034"/>
    </source>
</evidence>
<evidence type="ECO:0000256" key="1">
    <source>
        <dbReference type="ARBA" id="ARBA00007073"/>
    </source>
</evidence>
<protein>
    <submittedName>
        <fullName evidence="2">KEOPS complex subunit Pcc1</fullName>
    </submittedName>
</protein>
<gene>
    <name evidence="2" type="ORF">ACFSBL_04490</name>
</gene>
<reference evidence="2 3" key="1">
    <citation type="journal article" date="2019" name="Int. J. Syst. Evol. Microbiol.">
        <title>The Global Catalogue of Microorganisms (GCM) 10K type strain sequencing project: providing services to taxonomists for standard genome sequencing and annotation.</title>
        <authorList>
            <consortium name="The Broad Institute Genomics Platform"/>
            <consortium name="The Broad Institute Genome Sequencing Center for Infectious Disease"/>
            <person name="Wu L."/>
            <person name="Ma J."/>
        </authorList>
    </citation>
    <scope>NUCLEOTIDE SEQUENCE [LARGE SCALE GENOMIC DNA]</scope>
    <source>
        <strain evidence="2 3">CGMCC 1.10390</strain>
    </source>
</reference>
<dbReference type="EMBL" id="JBHUDO010000001">
    <property type="protein sequence ID" value="MFD1644936.1"/>
    <property type="molecule type" value="Genomic_DNA"/>
</dbReference>
<sequence length="84" mass="8992">MPANETVLEFEYDDDATATLVAESVRPEVGEIASDRSTTSLRRDGSTVVVTVAAADRVALRAGINTWIRLVDVAERTRGLVTGS</sequence>
<accession>A0ABD6DFX8</accession>